<feature type="transmembrane region" description="Helical" evidence="1">
    <location>
        <begin position="144"/>
        <end position="165"/>
    </location>
</feature>
<keyword evidence="1" id="KW-0812">Transmembrane</keyword>
<feature type="transmembrane region" description="Helical" evidence="1">
    <location>
        <begin position="185"/>
        <end position="205"/>
    </location>
</feature>
<dbReference type="EMBL" id="WNZW01000002">
    <property type="protein sequence ID" value="MUG45310.1"/>
    <property type="molecule type" value="Genomic_DNA"/>
</dbReference>
<accession>A0A7X3CMK9</accession>
<evidence type="ECO:0008006" key="4">
    <source>
        <dbReference type="Google" id="ProtNLM"/>
    </source>
</evidence>
<sequence>MVNLVMKDIKLGVHPMFFIMPFMTGALMLIPGWIYFIVLLYFVWITVPNMFNQFRSQNDLMFTSMMPVTKRDIVKARIVVVVGLELLHIVIAMVFGMITLRLYPNMNYIFFPPNLGFWGLCFAMLAIFNLVFIPIYYKTAYKIGAALLYSITAAMLFAGIAQWLGFQSPMMSDIFYNTDAYSRALQAYILIAGIVIFIALTAIAYRIGVKRFLQVEIQ</sequence>
<evidence type="ECO:0000313" key="3">
    <source>
        <dbReference type="Proteomes" id="UP000447876"/>
    </source>
</evidence>
<keyword evidence="1" id="KW-0472">Membrane</keyword>
<name>A0A7X3CMK9_9BACL</name>
<dbReference type="Pfam" id="PF13346">
    <property type="entry name" value="ABC2_membrane_5"/>
    <property type="match status" value="1"/>
</dbReference>
<dbReference type="InterPro" id="IPR025699">
    <property type="entry name" value="ABC2_memb-like"/>
</dbReference>
<evidence type="ECO:0000256" key="1">
    <source>
        <dbReference type="SAM" id="Phobius"/>
    </source>
</evidence>
<organism evidence="2 3">
    <name type="scientific">Paenibacillus woosongensis</name>
    <dbReference type="NCBI Taxonomy" id="307580"/>
    <lineage>
        <taxon>Bacteria</taxon>
        <taxon>Bacillati</taxon>
        <taxon>Bacillota</taxon>
        <taxon>Bacilli</taxon>
        <taxon>Bacillales</taxon>
        <taxon>Paenibacillaceae</taxon>
        <taxon>Paenibacillus</taxon>
    </lineage>
</organism>
<keyword evidence="1" id="KW-1133">Transmembrane helix</keyword>
<feature type="transmembrane region" description="Helical" evidence="1">
    <location>
        <begin position="78"/>
        <end position="103"/>
    </location>
</feature>
<dbReference type="Proteomes" id="UP000447876">
    <property type="component" value="Unassembled WGS sequence"/>
</dbReference>
<feature type="transmembrane region" description="Helical" evidence="1">
    <location>
        <begin position="115"/>
        <end position="137"/>
    </location>
</feature>
<gene>
    <name evidence="2" type="ORF">GNP95_09895</name>
</gene>
<dbReference type="RefSeq" id="WP_155610654.1">
    <property type="nucleotide sequence ID" value="NZ_WNZW01000002.1"/>
</dbReference>
<dbReference type="AlphaFoldDB" id="A0A7X3CMK9"/>
<evidence type="ECO:0000313" key="2">
    <source>
        <dbReference type="EMBL" id="MUG45310.1"/>
    </source>
</evidence>
<protein>
    <recommendedName>
        <fullName evidence="4">ABC-2 transporter permease</fullName>
    </recommendedName>
</protein>
<reference evidence="2 3" key="1">
    <citation type="submission" date="2019-11" db="EMBL/GenBank/DDBJ databases">
        <title>Draft genome sequences of five Paenibacillus species of dairy origin.</title>
        <authorList>
            <person name="Olajide A.M."/>
            <person name="Chen S."/>
            <person name="Lapointe G."/>
        </authorList>
    </citation>
    <scope>NUCLEOTIDE SEQUENCE [LARGE SCALE GENOMIC DNA]</scope>
    <source>
        <strain evidence="2 3">12CR55</strain>
    </source>
</reference>
<dbReference type="OrthoDB" id="2849101at2"/>
<proteinExistence type="predicted"/>
<comment type="caution">
    <text evidence="2">The sequence shown here is derived from an EMBL/GenBank/DDBJ whole genome shotgun (WGS) entry which is preliminary data.</text>
</comment>
<feature type="transmembrane region" description="Helical" evidence="1">
    <location>
        <begin position="20"/>
        <end position="47"/>
    </location>
</feature>